<sequence>MSSVQHHHRSSQKSGNKSFKSKHSSKGSLKALNKGKVNRTNPSSHQTAAQKRADRRNANKIEQKKKRADLQSVTRMFAGPNAPHKVVAIVPLCPDVDVFQVIRDLFEMLEVELPSNYNNGSPVTLPLANFKQKLLLVPTPRTVPALIPHIQIADFMLPVMSAVIEVDSVGDLAMKGIKSIGVPTILGGIVQNLEKGPDSKTRDAIRKSLQSFLVAHFPTCDGRIYSFRDADGLGIKDGMPNARNEVSAFARNVSGTIPKGTVWRDRHSYVISEGVEFVEGEDAEFGTLKVTGHVRGERLNANRLIHIPGFGEFQIQKITTCPVERNGEIIEPAVLQLPDPEQQDNLIAFNTPDPLDAEQTWPTEEELAEADARVAALERRRAEMGDDFDESMEVENGHMDGSLSSVAAHAAGKKKTVRAPKGTSAYQAAWIVDEEDEDAESDEGSDDDEEMKDGDASEHASDEEKEVDDEEYEDIELEDKKNDFDVDFNAADDARQYKAYLESKKLAAADEDLKFPDEMDTPREIAARLRFAKYRGLKSFRTSPWDAYENLPIDYAKIFQFESFKKTKTRIIKDLEELEDGIDVGRRVIVWLDAVPKRLLATLKPTRPFSLFSLLPHENKISLSSVNIHRVDEPGVGSPIIKSKDPLILFLGFRRYVIRPIYSSDSRSGSNNVHRFERYFHHGRNAIASFYGPIGFESEPVMIFREDEEGSLNLVATGTLTPPTPNRIIAKRIMLTGHPFKIHKRSAVIRYMFFNPQDIEYFKPVQLTTKAGRIGHIKESLGTHGYMKCMFDEQLTASDTVCLSLYKRVFPKWGTTEWLEEVQEEQQDAMEV</sequence>
<proteinExistence type="inferred from homology"/>
<feature type="compositionally biased region" description="Polar residues" evidence="5">
    <location>
        <begin position="38"/>
        <end position="49"/>
    </location>
</feature>
<accession>A0A507FC66</accession>
<comment type="caution">
    <text evidence="7">The sequence shown here is derived from an EMBL/GenBank/DDBJ whole genome shotgun (WGS) entry which is preliminary data.</text>
</comment>
<evidence type="ECO:0000256" key="3">
    <source>
        <dbReference type="ARBA" id="ARBA00023242"/>
    </source>
</evidence>
<dbReference type="InterPro" id="IPR007034">
    <property type="entry name" value="BMS1_TSR1_C"/>
</dbReference>
<feature type="region of interest" description="Disordered" evidence="5">
    <location>
        <begin position="426"/>
        <end position="478"/>
    </location>
</feature>
<dbReference type="InterPro" id="IPR039761">
    <property type="entry name" value="Bms1/Tsr1"/>
</dbReference>
<dbReference type="EMBL" id="QEAP01000167">
    <property type="protein sequence ID" value="TPX73732.1"/>
    <property type="molecule type" value="Genomic_DNA"/>
</dbReference>
<protein>
    <recommendedName>
        <fullName evidence="6">Bms1-type G domain-containing protein</fullName>
    </recommendedName>
</protein>
<comment type="subcellular location">
    <subcellularLocation>
        <location evidence="1">Nucleus</location>
        <location evidence="1">Nucleolus</location>
    </subcellularLocation>
</comment>
<dbReference type="PANTHER" id="PTHR12858">
    <property type="entry name" value="RIBOSOME BIOGENESIS PROTEIN"/>
    <property type="match status" value="1"/>
</dbReference>
<dbReference type="STRING" id="246404.A0A507FC66"/>
<dbReference type="InterPro" id="IPR030387">
    <property type="entry name" value="G_Bms1/Tsr1_dom"/>
</dbReference>
<evidence type="ECO:0000313" key="7">
    <source>
        <dbReference type="EMBL" id="TPX73732.1"/>
    </source>
</evidence>
<evidence type="ECO:0000259" key="6">
    <source>
        <dbReference type="PROSITE" id="PS51714"/>
    </source>
</evidence>
<dbReference type="SMART" id="SM01362">
    <property type="entry name" value="DUF663"/>
    <property type="match status" value="1"/>
</dbReference>
<dbReference type="SMART" id="SM00785">
    <property type="entry name" value="AARP2CN"/>
    <property type="match status" value="1"/>
</dbReference>
<evidence type="ECO:0000256" key="2">
    <source>
        <dbReference type="ARBA" id="ARBA00022517"/>
    </source>
</evidence>
<dbReference type="Pfam" id="PF08142">
    <property type="entry name" value="AARP2CN"/>
    <property type="match status" value="1"/>
</dbReference>
<feature type="domain" description="Bms1-type G" evidence="6">
    <location>
        <begin position="83"/>
        <end position="259"/>
    </location>
</feature>
<comment type="similarity">
    <text evidence="4">Belongs to the TRAFAC class translation factor GTPase superfamily. Bms1-like GTPase family. TSR1 subfamily.</text>
</comment>
<dbReference type="GO" id="GO:0030688">
    <property type="term" value="C:preribosome, small subunit precursor"/>
    <property type="evidence" value="ECO:0007669"/>
    <property type="project" value="TreeGrafter"/>
</dbReference>
<dbReference type="Pfam" id="PF22298">
    <property type="entry name" value="Tsr1_G-like"/>
    <property type="match status" value="1"/>
</dbReference>
<name>A0A507FC66_9FUNG</name>
<evidence type="ECO:0000256" key="1">
    <source>
        <dbReference type="ARBA" id="ARBA00004604"/>
    </source>
</evidence>
<dbReference type="OrthoDB" id="119302at2759"/>
<feature type="compositionally biased region" description="Basic and acidic residues" evidence="5">
    <location>
        <begin position="453"/>
        <end position="462"/>
    </location>
</feature>
<feature type="compositionally biased region" description="Basic and acidic residues" evidence="5">
    <location>
        <begin position="51"/>
        <end position="62"/>
    </location>
</feature>
<dbReference type="PANTHER" id="PTHR12858:SF1">
    <property type="entry name" value="PRE-RRNA-PROCESSING PROTEIN TSR1 HOMOLOG"/>
    <property type="match status" value="1"/>
</dbReference>
<evidence type="ECO:0000313" key="8">
    <source>
        <dbReference type="Proteomes" id="UP000320333"/>
    </source>
</evidence>
<dbReference type="PROSITE" id="PS51714">
    <property type="entry name" value="G_BMS1"/>
    <property type="match status" value="1"/>
</dbReference>
<dbReference type="GO" id="GO:0000479">
    <property type="term" value="P:endonucleolytic cleavage of tricistronic rRNA transcript (SSU-rRNA, 5.8S rRNA, LSU-rRNA)"/>
    <property type="evidence" value="ECO:0007669"/>
    <property type="project" value="TreeGrafter"/>
</dbReference>
<organism evidence="7 8">
    <name type="scientific">Chytriomyces confervae</name>
    <dbReference type="NCBI Taxonomy" id="246404"/>
    <lineage>
        <taxon>Eukaryota</taxon>
        <taxon>Fungi</taxon>
        <taxon>Fungi incertae sedis</taxon>
        <taxon>Chytridiomycota</taxon>
        <taxon>Chytridiomycota incertae sedis</taxon>
        <taxon>Chytridiomycetes</taxon>
        <taxon>Chytridiales</taxon>
        <taxon>Chytriomycetaceae</taxon>
        <taxon>Chytriomyces</taxon>
    </lineage>
</organism>
<dbReference type="AlphaFoldDB" id="A0A507FC66"/>
<dbReference type="InterPro" id="IPR012948">
    <property type="entry name" value="AARP2CN"/>
</dbReference>
<dbReference type="Pfam" id="PF04950">
    <property type="entry name" value="RIBIOP_C"/>
    <property type="match status" value="1"/>
</dbReference>
<evidence type="ECO:0000256" key="4">
    <source>
        <dbReference type="ARBA" id="ARBA00038288"/>
    </source>
</evidence>
<dbReference type="GO" id="GO:0003924">
    <property type="term" value="F:GTPase activity"/>
    <property type="evidence" value="ECO:0007669"/>
    <property type="project" value="TreeGrafter"/>
</dbReference>
<dbReference type="GO" id="GO:0034511">
    <property type="term" value="F:U3 snoRNA binding"/>
    <property type="evidence" value="ECO:0007669"/>
    <property type="project" value="TreeGrafter"/>
</dbReference>
<feature type="compositionally biased region" description="Acidic residues" evidence="5">
    <location>
        <begin position="463"/>
        <end position="477"/>
    </location>
</feature>
<dbReference type="GO" id="GO:0005730">
    <property type="term" value="C:nucleolus"/>
    <property type="evidence" value="ECO:0007669"/>
    <property type="project" value="UniProtKB-SubCell"/>
</dbReference>
<dbReference type="GO" id="GO:0005525">
    <property type="term" value="F:GTP binding"/>
    <property type="evidence" value="ECO:0007669"/>
    <property type="project" value="TreeGrafter"/>
</dbReference>
<feature type="region of interest" description="Disordered" evidence="5">
    <location>
        <begin position="1"/>
        <end position="68"/>
    </location>
</feature>
<feature type="compositionally biased region" description="Basic residues" evidence="5">
    <location>
        <begin position="1"/>
        <end position="11"/>
    </location>
</feature>
<keyword evidence="2" id="KW-0690">Ribosome biogenesis</keyword>
<evidence type="ECO:0000256" key="5">
    <source>
        <dbReference type="SAM" id="MobiDB-lite"/>
    </source>
</evidence>
<feature type="compositionally biased region" description="Acidic residues" evidence="5">
    <location>
        <begin position="432"/>
        <end position="452"/>
    </location>
</feature>
<keyword evidence="3" id="KW-0539">Nucleus</keyword>
<gene>
    <name evidence="7" type="ORF">CcCBS67573_g04987</name>
</gene>
<dbReference type="GO" id="GO:0000462">
    <property type="term" value="P:maturation of SSU-rRNA from tricistronic rRNA transcript (SSU-rRNA, 5.8S rRNA, LSU-rRNA)"/>
    <property type="evidence" value="ECO:0007669"/>
    <property type="project" value="TreeGrafter"/>
</dbReference>
<reference evidence="7 8" key="1">
    <citation type="journal article" date="2019" name="Sci. Rep.">
        <title>Comparative genomics of chytrid fungi reveal insights into the obligate biotrophic and pathogenic lifestyle of Synchytrium endobioticum.</title>
        <authorList>
            <person name="van de Vossenberg B.T.L.H."/>
            <person name="Warris S."/>
            <person name="Nguyen H.D.T."/>
            <person name="van Gent-Pelzer M.P.E."/>
            <person name="Joly D.L."/>
            <person name="van de Geest H.C."/>
            <person name="Bonants P.J.M."/>
            <person name="Smith D.S."/>
            <person name="Levesque C.A."/>
            <person name="van der Lee T.A.J."/>
        </authorList>
    </citation>
    <scope>NUCLEOTIDE SEQUENCE [LARGE SCALE GENOMIC DNA]</scope>
    <source>
        <strain evidence="7 8">CBS 675.73</strain>
    </source>
</reference>
<keyword evidence="8" id="KW-1185">Reference proteome</keyword>
<dbReference type="Proteomes" id="UP000320333">
    <property type="component" value="Unassembled WGS sequence"/>
</dbReference>